<dbReference type="OrthoDB" id="566238at2759"/>
<dbReference type="Pfam" id="PF00581">
    <property type="entry name" value="Rhodanese"/>
    <property type="match status" value="1"/>
</dbReference>
<evidence type="ECO:0000313" key="2">
    <source>
        <dbReference type="EMBL" id="PJF17239.1"/>
    </source>
</evidence>
<comment type="caution">
    <text evidence="2">The sequence shown here is derived from an EMBL/GenBank/DDBJ whole genome shotgun (WGS) entry which is preliminary data.</text>
</comment>
<dbReference type="Gene3D" id="3.40.250.10">
    <property type="entry name" value="Rhodanese-like domain"/>
    <property type="match status" value="1"/>
</dbReference>
<dbReference type="SUPFAM" id="SSF52821">
    <property type="entry name" value="Rhodanese/Cell cycle control phosphatase"/>
    <property type="match status" value="1"/>
</dbReference>
<dbReference type="PROSITE" id="PS50206">
    <property type="entry name" value="RHODANESE_3"/>
    <property type="match status" value="1"/>
</dbReference>
<accession>A0A2H9THQ1</accession>
<keyword evidence="3" id="KW-1185">Reference proteome</keyword>
<sequence>MVFTAMIKYIHRLQSTDHGPGIKSLYSYSLQTTARGGRVFTTNTTANPTRMKTVDKEGVKKAVETGNPVIIDVRNPAELQGGTIPTSHNIPLPALSSALNLASEEFSQRYGFSKPASGSSLIFSCQKGVRAMSAAETAKGLGYDAICYSGSFNDWSQ</sequence>
<proteinExistence type="predicted"/>
<reference evidence="2 3" key="1">
    <citation type="submission" date="2016-10" db="EMBL/GenBank/DDBJ databases">
        <title>The genome of Paramicrosporidium saccamoebae is the missing link in understanding Cryptomycota and Microsporidia evolution.</title>
        <authorList>
            <person name="Quandt C.A."/>
            <person name="Beaudet D."/>
            <person name="Corsaro D."/>
            <person name="Michel R."/>
            <person name="Corradi N."/>
            <person name="James T."/>
        </authorList>
    </citation>
    <scope>NUCLEOTIDE SEQUENCE [LARGE SCALE GENOMIC DNA]</scope>
    <source>
        <strain evidence="2 3">KSL3</strain>
    </source>
</reference>
<dbReference type="GO" id="GO:0005739">
    <property type="term" value="C:mitochondrion"/>
    <property type="evidence" value="ECO:0007669"/>
    <property type="project" value="TreeGrafter"/>
</dbReference>
<dbReference type="STRING" id="1246581.A0A2H9THQ1"/>
<evidence type="ECO:0000259" key="1">
    <source>
        <dbReference type="PROSITE" id="PS50206"/>
    </source>
</evidence>
<dbReference type="AlphaFoldDB" id="A0A2H9THQ1"/>
<organism evidence="2 3">
    <name type="scientific">Paramicrosporidium saccamoebae</name>
    <dbReference type="NCBI Taxonomy" id="1246581"/>
    <lineage>
        <taxon>Eukaryota</taxon>
        <taxon>Fungi</taxon>
        <taxon>Fungi incertae sedis</taxon>
        <taxon>Cryptomycota</taxon>
        <taxon>Cryptomycota incertae sedis</taxon>
        <taxon>Paramicrosporidium</taxon>
    </lineage>
</organism>
<dbReference type="PANTHER" id="PTHR44086:SF10">
    <property type="entry name" value="THIOSULFATE SULFURTRANSFERASE_RHODANESE-LIKE DOMAIN-CONTAINING PROTEIN 3"/>
    <property type="match status" value="1"/>
</dbReference>
<evidence type="ECO:0000313" key="3">
    <source>
        <dbReference type="Proteomes" id="UP000240830"/>
    </source>
</evidence>
<name>A0A2H9THQ1_9FUNG</name>
<dbReference type="PANTHER" id="PTHR44086">
    <property type="entry name" value="THIOSULFATE SULFURTRANSFERASE RDL2, MITOCHONDRIAL-RELATED"/>
    <property type="match status" value="1"/>
</dbReference>
<protein>
    <recommendedName>
        <fullName evidence="1">Rhodanese domain-containing protein</fullName>
    </recommendedName>
</protein>
<dbReference type="SMART" id="SM00450">
    <property type="entry name" value="RHOD"/>
    <property type="match status" value="1"/>
</dbReference>
<dbReference type="EMBL" id="MTSL01000184">
    <property type="protein sequence ID" value="PJF17239.1"/>
    <property type="molecule type" value="Genomic_DNA"/>
</dbReference>
<dbReference type="InterPro" id="IPR036873">
    <property type="entry name" value="Rhodanese-like_dom_sf"/>
</dbReference>
<dbReference type="GO" id="GO:0004792">
    <property type="term" value="F:thiosulfate-cyanide sulfurtransferase activity"/>
    <property type="evidence" value="ECO:0007669"/>
    <property type="project" value="TreeGrafter"/>
</dbReference>
<gene>
    <name evidence="2" type="ORF">PSACC_02953</name>
</gene>
<dbReference type="InterPro" id="IPR001763">
    <property type="entry name" value="Rhodanese-like_dom"/>
</dbReference>
<dbReference type="Proteomes" id="UP000240830">
    <property type="component" value="Unassembled WGS sequence"/>
</dbReference>
<feature type="domain" description="Rhodanese" evidence="1">
    <location>
        <begin position="64"/>
        <end position="157"/>
    </location>
</feature>